<sequence>MNKRGMAISLASLVVSGALVSAVAPTAAFAGEADFCSTTATNAGSTWFNGTTRTTKQAEDIFWAYDGQIPGGCSFGEFYQPSDITARVVVNGSATSAYTYAGETYGRHKFTTQTANGASYKLQWRYSSTPTWGKWHFEN</sequence>
<dbReference type="OrthoDB" id="10001449at2"/>
<protein>
    <submittedName>
        <fullName evidence="2">Uncharacterized protein</fullName>
    </submittedName>
</protein>
<evidence type="ECO:0000313" key="2">
    <source>
        <dbReference type="EMBL" id="TWG26180.1"/>
    </source>
</evidence>
<reference evidence="2 3" key="1">
    <citation type="submission" date="2019-06" db="EMBL/GenBank/DDBJ databases">
        <title>Sequencing the genomes of 1000 actinobacteria strains.</title>
        <authorList>
            <person name="Klenk H.-P."/>
        </authorList>
    </citation>
    <scope>NUCLEOTIDE SEQUENCE [LARGE SCALE GENOMIC DNA]</scope>
    <source>
        <strain evidence="2 3">DSM 43866</strain>
    </source>
</reference>
<comment type="caution">
    <text evidence="2">The sequence shown here is derived from an EMBL/GenBank/DDBJ whole genome shotgun (WGS) entry which is preliminary data.</text>
</comment>
<feature type="chain" id="PRO_5022112443" evidence="1">
    <location>
        <begin position="31"/>
        <end position="139"/>
    </location>
</feature>
<keyword evidence="1" id="KW-0732">Signal</keyword>
<dbReference type="RefSeq" id="WP_145830770.1">
    <property type="nucleotide sequence ID" value="NZ_BOMX01000025.1"/>
</dbReference>
<dbReference type="EMBL" id="VIWY01000001">
    <property type="protein sequence ID" value="TWG26180.1"/>
    <property type="molecule type" value="Genomic_DNA"/>
</dbReference>
<dbReference type="AlphaFoldDB" id="A0A561WQN8"/>
<accession>A0A561WQN8</accession>
<feature type="signal peptide" evidence="1">
    <location>
        <begin position="1"/>
        <end position="30"/>
    </location>
</feature>
<keyword evidence="3" id="KW-1185">Reference proteome</keyword>
<evidence type="ECO:0000256" key="1">
    <source>
        <dbReference type="SAM" id="SignalP"/>
    </source>
</evidence>
<organism evidence="2 3">
    <name type="scientific">Actinoplanes teichomyceticus</name>
    <dbReference type="NCBI Taxonomy" id="1867"/>
    <lineage>
        <taxon>Bacteria</taxon>
        <taxon>Bacillati</taxon>
        <taxon>Actinomycetota</taxon>
        <taxon>Actinomycetes</taxon>
        <taxon>Micromonosporales</taxon>
        <taxon>Micromonosporaceae</taxon>
        <taxon>Actinoplanes</taxon>
    </lineage>
</organism>
<dbReference type="Proteomes" id="UP000320239">
    <property type="component" value="Unassembled WGS sequence"/>
</dbReference>
<gene>
    <name evidence="2" type="ORF">FHX34_1011158</name>
</gene>
<name>A0A561WQN8_ACTTI</name>
<proteinExistence type="predicted"/>
<evidence type="ECO:0000313" key="3">
    <source>
        <dbReference type="Proteomes" id="UP000320239"/>
    </source>
</evidence>